<reference evidence="2" key="1">
    <citation type="submission" date="2014-09" db="EMBL/GenBank/DDBJ databases">
        <authorList>
            <person name="Mudge J."/>
            <person name="Ramaraj T."/>
            <person name="Lindquist I.E."/>
            <person name="Bharti A.K."/>
            <person name="Sundararajan A."/>
            <person name="Cameron C.T."/>
            <person name="Woodward J.E."/>
            <person name="May G.D."/>
            <person name="Brubaker C."/>
            <person name="Broadhvest J."/>
            <person name="Wilkins T.A."/>
        </authorList>
    </citation>
    <scope>NUCLEOTIDE SEQUENCE</scope>
    <source>
        <strain evidence="2">cv. AKA8401</strain>
    </source>
</reference>
<protein>
    <submittedName>
        <fullName evidence="1">Uncharacterized protein</fullName>
    </submittedName>
</protein>
<dbReference type="AlphaFoldDB" id="A0A0B0NT36"/>
<dbReference type="EMBL" id="KN401156">
    <property type="protein sequence ID" value="KHG14246.1"/>
    <property type="molecule type" value="Genomic_DNA"/>
</dbReference>
<evidence type="ECO:0000313" key="1">
    <source>
        <dbReference type="EMBL" id="KHG14246.1"/>
    </source>
</evidence>
<accession>A0A0B0NT36</accession>
<keyword evidence="2" id="KW-1185">Reference proteome</keyword>
<evidence type="ECO:0000313" key="2">
    <source>
        <dbReference type="Proteomes" id="UP000032142"/>
    </source>
</evidence>
<dbReference type="Proteomes" id="UP000032142">
    <property type="component" value="Unassembled WGS sequence"/>
</dbReference>
<sequence length="46" mass="5133">MLIIRTKFFIQCLSKSTSNSPIISMAKFISNPSSIKNNETKTISIV</sequence>
<gene>
    <name evidence="1" type="ORF">F383_10450</name>
</gene>
<proteinExistence type="predicted"/>
<name>A0A0B0NT36_GOSAR</name>
<organism evidence="1 2">
    <name type="scientific">Gossypium arboreum</name>
    <name type="common">Tree cotton</name>
    <name type="synonym">Gossypium nanking</name>
    <dbReference type="NCBI Taxonomy" id="29729"/>
    <lineage>
        <taxon>Eukaryota</taxon>
        <taxon>Viridiplantae</taxon>
        <taxon>Streptophyta</taxon>
        <taxon>Embryophyta</taxon>
        <taxon>Tracheophyta</taxon>
        <taxon>Spermatophyta</taxon>
        <taxon>Magnoliopsida</taxon>
        <taxon>eudicotyledons</taxon>
        <taxon>Gunneridae</taxon>
        <taxon>Pentapetalae</taxon>
        <taxon>rosids</taxon>
        <taxon>malvids</taxon>
        <taxon>Malvales</taxon>
        <taxon>Malvaceae</taxon>
        <taxon>Malvoideae</taxon>
        <taxon>Gossypium</taxon>
    </lineage>
</organism>